<sequence length="178" mass="20396">MVKPIISYMNKAYKISWGRRLEVVPFAQNFGQDDIRAVIKCIFDCRRSANKINYQGAKTSFFQCLPLFIDNKIYIFQNMYAVIHEQETNTDSCKSNDQFKSLTGIVGGQALYLRYILATWQHICETIKISMKLYSSILDKCRYTSLELAVQAAARMAYPIANFRTSNPVKVGSSDNNE</sequence>
<evidence type="ECO:0000313" key="2">
    <source>
        <dbReference type="Proteomes" id="UP000252107"/>
    </source>
</evidence>
<name>A0A367QPK7_9NOSO</name>
<dbReference type="Proteomes" id="UP000252107">
    <property type="component" value="Unassembled WGS sequence"/>
</dbReference>
<evidence type="ECO:0000313" key="1">
    <source>
        <dbReference type="EMBL" id="RCJ26136.1"/>
    </source>
</evidence>
<organism evidence="1 2">
    <name type="scientific">Nostoc minutum NIES-26</name>
    <dbReference type="NCBI Taxonomy" id="1844469"/>
    <lineage>
        <taxon>Bacteria</taxon>
        <taxon>Bacillati</taxon>
        <taxon>Cyanobacteriota</taxon>
        <taxon>Cyanophyceae</taxon>
        <taxon>Nostocales</taxon>
        <taxon>Nostocaceae</taxon>
        <taxon>Nostoc</taxon>
    </lineage>
</organism>
<keyword evidence="2" id="KW-1185">Reference proteome</keyword>
<protein>
    <submittedName>
        <fullName evidence="1">Uncharacterized protein</fullName>
    </submittedName>
</protein>
<reference evidence="1" key="1">
    <citation type="submission" date="2016-04" db="EMBL/GenBank/DDBJ databases">
        <authorList>
            <person name="Tabuchi Yagui T.R."/>
        </authorList>
    </citation>
    <scope>NUCLEOTIDE SEQUENCE [LARGE SCALE GENOMIC DNA]</scope>
    <source>
        <strain evidence="1">NIES-26</strain>
    </source>
</reference>
<proteinExistence type="predicted"/>
<dbReference type="AlphaFoldDB" id="A0A367QPK7"/>
<accession>A0A367QPK7</accession>
<dbReference type="EMBL" id="LXQD01000310">
    <property type="protein sequence ID" value="RCJ26136.1"/>
    <property type="molecule type" value="Genomic_DNA"/>
</dbReference>
<comment type="caution">
    <text evidence="1">The sequence shown here is derived from an EMBL/GenBank/DDBJ whole genome shotgun (WGS) entry which is preliminary data.</text>
</comment>
<gene>
    <name evidence="1" type="ORF">A6770_26755</name>
</gene>